<reference evidence="1 2" key="2">
    <citation type="journal article" date="2024" name="Int. J. Syst. Evol. Microbiol.">
        <title>Promethearchaeum syntrophicum gen. nov., sp. nov., an anaerobic, obligately syntrophic archaeon, the first isolate of the lineage 'Asgard' archaea, and proposal of the new archaeal phylum Promethearchaeota phyl. nov. and kingdom Promethearchaeati regn. nov.</title>
        <authorList>
            <person name="Imachi H."/>
            <person name="Nobu M.K."/>
            <person name="Kato S."/>
            <person name="Takaki Y."/>
            <person name="Miyazaki M."/>
            <person name="Miyata M."/>
            <person name="Ogawara M."/>
            <person name="Saito Y."/>
            <person name="Sakai S."/>
            <person name="Tahara Y.O."/>
            <person name="Takano Y."/>
            <person name="Tasumi E."/>
            <person name="Uematsu K."/>
            <person name="Yoshimura T."/>
            <person name="Itoh T."/>
            <person name="Ohkuma M."/>
            <person name="Takai K."/>
        </authorList>
    </citation>
    <scope>NUCLEOTIDE SEQUENCE [LARGE SCALE GENOMIC DNA]</scope>
    <source>
        <strain evidence="1 2">MK-D1</strain>
    </source>
</reference>
<protein>
    <recommendedName>
        <fullName evidence="3">Ribbon-helix-helix protein CopG domain-containing protein</fullName>
    </recommendedName>
</protein>
<dbReference type="RefSeq" id="WP_147663041.1">
    <property type="nucleotide sequence ID" value="NZ_CP042905.2"/>
</dbReference>
<organism evidence="1 2">
    <name type="scientific">Promethearchaeum syntrophicum</name>
    <dbReference type="NCBI Taxonomy" id="2594042"/>
    <lineage>
        <taxon>Archaea</taxon>
        <taxon>Promethearchaeati</taxon>
        <taxon>Promethearchaeota</taxon>
        <taxon>Promethearchaeia</taxon>
        <taxon>Promethearchaeales</taxon>
        <taxon>Promethearchaeaceae</taxon>
        <taxon>Promethearchaeum</taxon>
    </lineage>
</organism>
<name>A0A5B9DAN5_9ARCH</name>
<dbReference type="Proteomes" id="UP000321408">
    <property type="component" value="Chromosome"/>
</dbReference>
<dbReference type="GeneID" id="41329981"/>
<evidence type="ECO:0000313" key="1">
    <source>
        <dbReference type="EMBL" id="QEE16162.1"/>
    </source>
</evidence>
<keyword evidence="2" id="KW-1185">Reference proteome</keyword>
<sequence>MMEQINFRLLKDEKEILTTIARSRGVSVAEFAKKAVLKEITPLRLELAFRLLKEGKIGFKRAWKISGLTYHEFLIKWSNRGAEEKISQKSEEKGLKYALSFDLEPFLKINENKE</sequence>
<reference evidence="1 2" key="1">
    <citation type="journal article" date="2020" name="Nature">
        <title>Isolation of an archaeon at the prokaryote-eukaryote interface.</title>
        <authorList>
            <person name="Imachi H."/>
            <person name="Nobu M.K."/>
            <person name="Nakahara N."/>
            <person name="Morono Y."/>
            <person name="Ogawara M."/>
            <person name="Takaki Y."/>
            <person name="Takano Y."/>
            <person name="Uematsu K."/>
            <person name="Ikuta T."/>
            <person name="Ito M."/>
            <person name="Matsui Y."/>
            <person name="Miyazaki M."/>
            <person name="Murata K."/>
            <person name="Saito Y."/>
            <person name="Sakai S."/>
            <person name="Song C."/>
            <person name="Tasumi E."/>
            <person name="Yamanaka Y."/>
            <person name="Yamaguchi T."/>
            <person name="Kamagata Y."/>
            <person name="Tamaki H."/>
            <person name="Takai K."/>
        </authorList>
    </citation>
    <scope>NUCLEOTIDE SEQUENCE [LARGE SCALE GENOMIC DNA]</scope>
    <source>
        <strain evidence="1 2">MK-D1</strain>
    </source>
</reference>
<proteinExistence type="predicted"/>
<accession>A0A5B9DAN5</accession>
<gene>
    <name evidence="1" type="ORF">DSAG12_01991</name>
</gene>
<evidence type="ECO:0000313" key="2">
    <source>
        <dbReference type="Proteomes" id="UP000321408"/>
    </source>
</evidence>
<dbReference type="EMBL" id="CP042905">
    <property type="protein sequence ID" value="QEE16162.1"/>
    <property type="molecule type" value="Genomic_DNA"/>
</dbReference>
<dbReference type="AlphaFoldDB" id="A0A5B9DAN5"/>
<dbReference type="KEGG" id="psyt:DSAG12_01991"/>
<evidence type="ECO:0008006" key="3">
    <source>
        <dbReference type="Google" id="ProtNLM"/>
    </source>
</evidence>